<evidence type="ECO:0000313" key="4">
    <source>
        <dbReference type="Proteomes" id="UP000034034"/>
    </source>
</evidence>
<dbReference type="InterPro" id="IPR029069">
    <property type="entry name" value="HotDog_dom_sf"/>
</dbReference>
<dbReference type="HOGENOM" id="CLU_108911_0_0_11"/>
<proteinExistence type="inferred from homology"/>
<reference evidence="3" key="1">
    <citation type="submission" date="2019-08" db="EMBL/GenBank/DDBJ databases">
        <title>Complete genome sequence of a mangrove-derived Streptomyces xiamenensis.</title>
        <authorList>
            <person name="Xu J."/>
        </authorList>
    </citation>
    <scope>NUCLEOTIDE SEQUENCE</scope>
    <source>
        <strain evidence="3">318</strain>
    </source>
</reference>
<dbReference type="STRING" id="408015.SXIM_30410"/>
<keyword evidence="4" id="KW-1185">Reference proteome</keyword>
<protein>
    <submittedName>
        <fullName evidence="3">Family dehydratase</fullName>
    </submittedName>
</protein>
<sequence length="137" mass="15096">MGQVLGTSADHRIDQERVDAFARVTGDDQWIHVDPGRARAAGGTIVHGHLLLSLIPVMSTEAFTVTDAVRTVNHRLDGVRFRAPVPTGEGVRGRFRLTGARPRVRDWYELVLGVEIELLDGPVVCRAVQTYLCALRT</sequence>
<dbReference type="InterPro" id="IPR002539">
    <property type="entry name" value="MaoC-like_dom"/>
</dbReference>
<dbReference type="Gene3D" id="3.10.129.10">
    <property type="entry name" value="Hotdog Thioesterase"/>
    <property type="match status" value="1"/>
</dbReference>
<dbReference type="EMBL" id="CP009922">
    <property type="protein sequence ID" value="AKG44425.1"/>
    <property type="molecule type" value="Genomic_DNA"/>
</dbReference>
<dbReference type="AlphaFoldDB" id="A0A0F7FWU6"/>
<dbReference type="KEGG" id="sxi:SXIM_30410"/>
<comment type="similarity">
    <text evidence="1">Belongs to the enoyl-CoA hydratase/isomerase family.</text>
</comment>
<dbReference type="Proteomes" id="UP000034034">
    <property type="component" value="Chromosome"/>
</dbReference>
<dbReference type="PANTHER" id="PTHR42993:SF1">
    <property type="entry name" value="MAOC-LIKE DEHYDRATASE DOMAIN-CONTAINING PROTEIN"/>
    <property type="match status" value="1"/>
</dbReference>
<dbReference type="SUPFAM" id="SSF54637">
    <property type="entry name" value="Thioesterase/thiol ester dehydrase-isomerase"/>
    <property type="match status" value="1"/>
</dbReference>
<evidence type="ECO:0000259" key="2">
    <source>
        <dbReference type="Pfam" id="PF01575"/>
    </source>
</evidence>
<organism evidence="3 4">
    <name type="scientific">Streptomyces xiamenensis</name>
    <dbReference type="NCBI Taxonomy" id="408015"/>
    <lineage>
        <taxon>Bacteria</taxon>
        <taxon>Bacillati</taxon>
        <taxon>Actinomycetota</taxon>
        <taxon>Actinomycetes</taxon>
        <taxon>Kitasatosporales</taxon>
        <taxon>Streptomycetaceae</taxon>
        <taxon>Streptomyces</taxon>
    </lineage>
</organism>
<evidence type="ECO:0000256" key="1">
    <source>
        <dbReference type="ARBA" id="ARBA00005254"/>
    </source>
</evidence>
<name>A0A0F7FWU6_9ACTN</name>
<dbReference type="Pfam" id="PF01575">
    <property type="entry name" value="MaoC_dehydratas"/>
    <property type="match status" value="1"/>
</dbReference>
<dbReference type="PANTHER" id="PTHR42993">
    <property type="entry name" value="MAOC-LIKE DEHYDRATASE DOMAIN-CONTAINING PROTEIN"/>
    <property type="match status" value="1"/>
</dbReference>
<feature type="domain" description="MaoC-like" evidence="2">
    <location>
        <begin position="2"/>
        <end position="101"/>
    </location>
</feature>
<accession>A0A0F7FWU6</accession>
<dbReference type="PATRIC" id="fig|408015.6.peg.3078"/>
<evidence type="ECO:0000313" key="3">
    <source>
        <dbReference type="EMBL" id="AKG44425.1"/>
    </source>
</evidence>
<gene>
    <name evidence="3" type="ORF">SXIM_30410</name>
</gene>